<proteinExistence type="predicted"/>
<sequence>MLLGFRGSVLRQILRQGEHQRLTAIQHIDFLPLGFGKGVGTPYRIARKESTQADDDQGKEAYLPETCFDIL</sequence>
<evidence type="ECO:0000313" key="2">
    <source>
        <dbReference type="Proteomes" id="UP000032541"/>
    </source>
</evidence>
<comment type="caution">
    <text evidence="1">The sequence shown here is derived from an EMBL/GenBank/DDBJ whole genome shotgun (WGS) entry which is preliminary data.</text>
</comment>
<dbReference type="AlphaFoldDB" id="A0AAP0YLA6"/>
<accession>A0AAP0YLA6</accession>
<name>A0AAP0YLA6_PREIN</name>
<evidence type="ECO:0000313" key="1">
    <source>
        <dbReference type="EMBL" id="KJJ86339.1"/>
    </source>
</evidence>
<reference evidence="1 2" key="1">
    <citation type="journal article" date="2015" name="BMC Genomics">
        <title>Comparative genome analysis of Prevotella intermedia strain isolated from infected root canal reveals features related to pathogenicity and adaptation.</title>
        <authorList>
            <person name="Ruan Y."/>
            <person name="Shen L."/>
            <person name="Zou Y."/>
            <person name="Qi Z."/>
            <person name="Yin J."/>
            <person name="Jiang J."/>
            <person name="Guo L."/>
            <person name="He L."/>
            <person name="Chen Z."/>
            <person name="Tang Z."/>
            <person name="Qin S."/>
        </authorList>
    </citation>
    <scope>NUCLEOTIDE SEQUENCE [LARGE SCALE GENOMIC DNA]</scope>
    <source>
        <strain evidence="1 2">ZT</strain>
    </source>
</reference>
<dbReference type="Proteomes" id="UP000032541">
    <property type="component" value="Unassembled WGS sequence"/>
</dbReference>
<organism evidence="1 2">
    <name type="scientific">Prevotella intermedia ZT</name>
    <dbReference type="NCBI Taxonomy" id="1347790"/>
    <lineage>
        <taxon>Bacteria</taxon>
        <taxon>Pseudomonadati</taxon>
        <taxon>Bacteroidota</taxon>
        <taxon>Bacteroidia</taxon>
        <taxon>Bacteroidales</taxon>
        <taxon>Prevotellaceae</taxon>
        <taxon>Prevotella</taxon>
    </lineage>
</organism>
<protein>
    <submittedName>
        <fullName evidence="1">Conjugative transposon TraK protein</fullName>
    </submittedName>
</protein>
<dbReference type="EMBL" id="ATMK01000029">
    <property type="protein sequence ID" value="KJJ86339.1"/>
    <property type="molecule type" value="Genomic_DNA"/>
</dbReference>
<gene>
    <name evidence="1" type="ORF">M573_129019</name>
</gene>